<dbReference type="InterPro" id="IPR036872">
    <property type="entry name" value="CH_dom_sf"/>
</dbReference>
<dbReference type="SMART" id="SM00033">
    <property type="entry name" value="CH"/>
    <property type="match status" value="1"/>
</dbReference>
<protein>
    <submittedName>
        <fullName evidence="6">Smoothelin-like 1</fullName>
    </submittedName>
</protein>
<dbReference type="PANTHER" id="PTHR23167:SF85">
    <property type="entry name" value="SMOOTHELIN-LIKE 1 ISOFORM X1"/>
    <property type="match status" value="1"/>
</dbReference>
<feature type="compositionally biased region" description="Basic and acidic residues" evidence="4">
    <location>
        <begin position="22"/>
        <end position="31"/>
    </location>
</feature>
<feature type="compositionally biased region" description="Basic and acidic residues" evidence="4">
    <location>
        <begin position="94"/>
        <end position="169"/>
    </location>
</feature>
<dbReference type="GeneTree" id="ENSGT00940000154495"/>
<comment type="similarity">
    <text evidence="3">Belongs to the smoothelin family.</text>
</comment>
<feature type="compositionally biased region" description="Low complexity" evidence="4">
    <location>
        <begin position="183"/>
        <end position="192"/>
    </location>
</feature>
<evidence type="ECO:0000256" key="3">
    <source>
        <dbReference type="ARBA" id="ARBA00061655"/>
    </source>
</evidence>
<dbReference type="CDD" id="cd21200">
    <property type="entry name" value="CH_SMTN-like"/>
    <property type="match status" value="1"/>
</dbReference>
<reference evidence="6" key="2">
    <citation type="submission" date="2025-09" db="UniProtKB">
        <authorList>
            <consortium name="Ensembl"/>
        </authorList>
    </citation>
    <scope>IDENTIFICATION</scope>
</reference>
<organism evidence="6 7">
    <name type="scientific">Hippocampus comes</name>
    <name type="common">Tiger tail seahorse</name>
    <dbReference type="NCBI Taxonomy" id="109280"/>
    <lineage>
        <taxon>Eukaryota</taxon>
        <taxon>Metazoa</taxon>
        <taxon>Chordata</taxon>
        <taxon>Craniata</taxon>
        <taxon>Vertebrata</taxon>
        <taxon>Euteleostomi</taxon>
        <taxon>Actinopterygii</taxon>
        <taxon>Neopterygii</taxon>
        <taxon>Teleostei</taxon>
        <taxon>Neoteleostei</taxon>
        <taxon>Acanthomorphata</taxon>
        <taxon>Syngnathiaria</taxon>
        <taxon>Syngnathiformes</taxon>
        <taxon>Syngnathoidei</taxon>
        <taxon>Syngnathidae</taxon>
        <taxon>Hippocampus</taxon>
    </lineage>
</organism>
<dbReference type="Ensembl" id="ENSHCOT00000000959.1">
    <property type="protein sequence ID" value="ENSHCOP00000022484.1"/>
    <property type="gene ID" value="ENSHCOG00000010207.1"/>
</dbReference>
<feature type="domain" description="Calponin-homology (CH)" evidence="5">
    <location>
        <begin position="230"/>
        <end position="337"/>
    </location>
</feature>
<evidence type="ECO:0000313" key="6">
    <source>
        <dbReference type="Ensembl" id="ENSHCOP00000022484.1"/>
    </source>
</evidence>
<evidence type="ECO:0000256" key="2">
    <source>
        <dbReference type="ARBA" id="ARBA00023054"/>
    </source>
</evidence>
<keyword evidence="1" id="KW-0597">Phosphoprotein</keyword>
<dbReference type="InterPro" id="IPR050540">
    <property type="entry name" value="F-actin_Monoox_Mical"/>
</dbReference>
<dbReference type="Pfam" id="PF00307">
    <property type="entry name" value="CH"/>
    <property type="match status" value="1"/>
</dbReference>
<feature type="region of interest" description="Disordered" evidence="4">
    <location>
        <begin position="340"/>
        <end position="431"/>
    </location>
</feature>
<dbReference type="CTD" id="219537"/>
<name>A0A3Q2YWH7_HIPCM</name>
<feature type="compositionally biased region" description="Basic and acidic residues" evidence="4">
    <location>
        <begin position="405"/>
        <end position="418"/>
    </location>
</feature>
<keyword evidence="7" id="KW-1185">Reference proteome</keyword>
<dbReference type="PANTHER" id="PTHR23167">
    <property type="entry name" value="CALPONIN HOMOLOGY DOMAIN-CONTAINING PROTEIN DDB_G0272472-RELATED"/>
    <property type="match status" value="1"/>
</dbReference>
<evidence type="ECO:0000256" key="1">
    <source>
        <dbReference type="ARBA" id="ARBA00022553"/>
    </source>
</evidence>
<keyword evidence="2" id="KW-0175">Coiled coil</keyword>
<proteinExistence type="inferred from homology"/>
<evidence type="ECO:0000259" key="5">
    <source>
        <dbReference type="PROSITE" id="PS50021"/>
    </source>
</evidence>
<reference evidence="6" key="1">
    <citation type="submission" date="2025-08" db="UniProtKB">
        <authorList>
            <consortium name="Ensembl"/>
        </authorList>
    </citation>
    <scope>IDENTIFICATION</scope>
</reference>
<dbReference type="PROSITE" id="PS50021">
    <property type="entry name" value="CH"/>
    <property type="match status" value="1"/>
</dbReference>
<dbReference type="OMA" id="GITESHE"/>
<accession>A0A3Q2YWH7</accession>
<dbReference type="AlphaFoldDB" id="A0A3Q2YWH7"/>
<sequence length="431" mass="47872">MDGDAVNQETLEFSEGASQTDSSDKQQRDEPELVQNTGPKGGTPEKAAVEGQGLKAEVKEDPTPQVGGEEAADTPPLWTAASKSVEGVTEGTEQDGKDTGEKEKGDDRKEVKNRDLGEKKVKSKEKVEENVTEDKSVVQKPEKVEEEKKQVKEDQAKDKERLKEAEKQGKAKRNPKATAQVLSRPRPSARSGRASKKSDIIAKFQQGAPETPIPRNFKIQKSSTASATGSSIKQRILQWCRSKTQHYQGVNIENFSSSWCDGMAFCALIHRYFPDAFDYNALKPTERKKNFTLAFQTAESLADCWPLLEVSDMLMMGNNPDPMCVFTYVQSLCHSLSKLEKEKKDKDEKEKEEKETEERVKLDEEKDEKGEDASKQMSVDKDEADHAENGTLMSGQEEEGGDSSETSRKEEKAPKSCETEGDGGVFVETES</sequence>
<dbReference type="KEGG" id="hcq:109524202"/>
<dbReference type="OrthoDB" id="10017054at2759"/>
<evidence type="ECO:0000256" key="4">
    <source>
        <dbReference type="SAM" id="MobiDB-lite"/>
    </source>
</evidence>
<dbReference type="InterPro" id="IPR001715">
    <property type="entry name" value="CH_dom"/>
</dbReference>
<evidence type="ECO:0000313" key="7">
    <source>
        <dbReference type="Proteomes" id="UP000264820"/>
    </source>
</evidence>
<feature type="region of interest" description="Disordered" evidence="4">
    <location>
        <begin position="1"/>
        <end position="215"/>
    </location>
</feature>
<feature type="compositionally biased region" description="Basic and acidic residues" evidence="4">
    <location>
        <begin position="340"/>
        <end position="388"/>
    </location>
</feature>
<dbReference type="Proteomes" id="UP000264820">
    <property type="component" value="Unplaced"/>
</dbReference>
<feature type="compositionally biased region" description="Polar residues" evidence="4">
    <location>
        <begin position="7"/>
        <end position="21"/>
    </location>
</feature>
<dbReference type="STRING" id="109280.ENSHCOP00000022484"/>
<dbReference type="Gene3D" id="1.10.418.10">
    <property type="entry name" value="Calponin-like domain"/>
    <property type="match status" value="1"/>
</dbReference>
<dbReference type="GeneID" id="109524202"/>
<dbReference type="SUPFAM" id="SSF47576">
    <property type="entry name" value="Calponin-homology domain, CH-domain"/>
    <property type="match status" value="1"/>
</dbReference>
<dbReference type="RefSeq" id="XP_019739441.1">
    <property type="nucleotide sequence ID" value="XM_019883882.1"/>
</dbReference>
<dbReference type="FunFam" id="1.10.418.10:FF:000009">
    <property type="entry name" value="smoothelin isoform X2"/>
    <property type="match status" value="1"/>
</dbReference>